<protein>
    <submittedName>
        <fullName evidence="1">Cell-cell adhesion protein</fullName>
    </submittedName>
</protein>
<keyword evidence="2" id="KW-1185">Reference proteome</keyword>
<name>A0A225UI73_9STRA</name>
<proteinExistence type="predicted"/>
<accession>A0A225UI73</accession>
<evidence type="ECO:0000313" key="1">
    <source>
        <dbReference type="EMBL" id="OWY92688.1"/>
    </source>
</evidence>
<reference evidence="2" key="1">
    <citation type="submission" date="2017-03" db="EMBL/GenBank/DDBJ databases">
        <title>Phytopthora megakarya and P. palmivora, two closely related causual agents of cacao black pod achieved similar genome size and gene model numbers by different mechanisms.</title>
        <authorList>
            <person name="Ali S."/>
            <person name="Shao J."/>
            <person name="Larry D.J."/>
            <person name="Kronmiller B."/>
            <person name="Shen D."/>
            <person name="Strem M.D."/>
            <person name="Melnick R.L."/>
            <person name="Guiltinan M.J."/>
            <person name="Tyler B.M."/>
            <person name="Meinhardt L.W."/>
            <person name="Bailey B.A."/>
        </authorList>
    </citation>
    <scope>NUCLEOTIDE SEQUENCE [LARGE SCALE GENOMIC DNA]</scope>
    <source>
        <strain evidence="2">zdho120</strain>
    </source>
</reference>
<feature type="non-terminal residue" evidence="1">
    <location>
        <position position="1"/>
    </location>
</feature>
<sequence length="462" mass="52773">RTDERIDQLGQYVAEHVATTSTAVSQRLDEHLQVALEQSQAQLRAAMGTSFIQHVDASENRIKAGLDASADNIQQATNTALQECERTVRNTLNDIRSSTSATINESFRRHAQDCERRLRKELQKSNSMGDERAQLYADARADELEKRINESLKTSMAILTAESNQQFLETDIYLRRHLAEYDTDFEHRIDTKVHELTETLDQRLEQHLQESIKESQQTMQKKLDDISTHLIARVEEAVDRTRSQGQPEFEHVFDYNKMEIRLQDQLLRSQEELQLQIHTVENQVQQNSIHFTSTQQEFEQRMGKHEAQVEARFERITAQFQSEIASKVEEFKQILQNDEHVTSIPENFSSVRHFIGISETQVEANAAVHGQSNMLSTNISTAENNGIQDGDNSFSCISLDSRDLLAVLNEIKSDLTALHETTAKANGAHCLLAARHDAIQATKNRANQRARALRHSASRRYK</sequence>
<dbReference type="AlphaFoldDB" id="A0A225UI73"/>
<comment type="caution">
    <text evidence="1">The sequence shown here is derived from an EMBL/GenBank/DDBJ whole genome shotgun (WGS) entry which is preliminary data.</text>
</comment>
<organism evidence="1 2">
    <name type="scientific">Phytophthora megakarya</name>
    <dbReference type="NCBI Taxonomy" id="4795"/>
    <lineage>
        <taxon>Eukaryota</taxon>
        <taxon>Sar</taxon>
        <taxon>Stramenopiles</taxon>
        <taxon>Oomycota</taxon>
        <taxon>Peronosporomycetes</taxon>
        <taxon>Peronosporales</taxon>
        <taxon>Peronosporaceae</taxon>
        <taxon>Phytophthora</taxon>
    </lineage>
</organism>
<dbReference type="Proteomes" id="UP000198211">
    <property type="component" value="Unassembled WGS sequence"/>
</dbReference>
<evidence type="ECO:0000313" key="2">
    <source>
        <dbReference type="Proteomes" id="UP000198211"/>
    </source>
</evidence>
<dbReference type="EMBL" id="NBNE01017533">
    <property type="protein sequence ID" value="OWY92688.1"/>
    <property type="molecule type" value="Genomic_DNA"/>
</dbReference>
<gene>
    <name evidence="1" type="ORF">PHMEG_00038202</name>
</gene>